<dbReference type="PROSITE" id="PS50890">
    <property type="entry name" value="PUA"/>
    <property type="match status" value="1"/>
</dbReference>
<dbReference type="Proteomes" id="UP001211065">
    <property type="component" value="Unassembled WGS sequence"/>
</dbReference>
<organism evidence="6 7">
    <name type="scientific">Clydaea vesicula</name>
    <dbReference type="NCBI Taxonomy" id="447962"/>
    <lineage>
        <taxon>Eukaryota</taxon>
        <taxon>Fungi</taxon>
        <taxon>Fungi incertae sedis</taxon>
        <taxon>Chytridiomycota</taxon>
        <taxon>Chytridiomycota incertae sedis</taxon>
        <taxon>Chytridiomycetes</taxon>
        <taxon>Lobulomycetales</taxon>
        <taxon>Lobulomycetaceae</taxon>
        <taxon>Clydaea</taxon>
    </lineage>
</organism>
<dbReference type="InterPro" id="IPR000246">
    <property type="entry name" value="Peptidase_T2"/>
</dbReference>
<proteinExistence type="predicted"/>
<keyword evidence="7" id="KW-1185">Reference proteome</keyword>
<evidence type="ECO:0000256" key="1">
    <source>
        <dbReference type="ARBA" id="ARBA00004496"/>
    </source>
</evidence>
<feature type="active site" description="Nucleophile" evidence="3">
    <location>
        <position position="342"/>
    </location>
</feature>
<dbReference type="SUPFAM" id="SSF88697">
    <property type="entry name" value="PUA domain-like"/>
    <property type="match status" value="1"/>
</dbReference>
<accession>A0AAD5U7J9</accession>
<dbReference type="GO" id="GO:0004298">
    <property type="term" value="F:threonine-type endopeptidase activity"/>
    <property type="evidence" value="ECO:0007669"/>
    <property type="project" value="InterPro"/>
</dbReference>
<dbReference type="EMBL" id="JADGJW010000160">
    <property type="protein sequence ID" value="KAJ3222774.1"/>
    <property type="molecule type" value="Genomic_DNA"/>
</dbReference>
<dbReference type="SMART" id="SM00359">
    <property type="entry name" value="PUA"/>
    <property type="match status" value="1"/>
</dbReference>
<evidence type="ECO:0000256" key="3">
    <source>
        <dbReference type="PIRSR" id="PIRSR600246-1"/>
    </source>
</evidence>
<feature type="site" description="Cleavage; by autolysis" evidence="4">
    <location>
        <begin position="341"/>
        <end position="342"/>
    </location>
</feature>
<evidence type="ECO:0000313" key="6">
    <source>
        <dbReference type="EMBL" id="KAJ3222774.1"/>
    </source>
</evidence>
<dbReference type="Pfam" id="PF01472">
    <property type="entry name" value="PUA"/>
    <property type="match status" value="1"/>
</dbReference>
<dbReference type="InterPro" id="IPR016437">
    <property type="entry name" value="MCT-1/Tma20"/>
</dbReference>
<dbReference type="CDD" id="cd04514">
    <property type="entry name" value="Taspase1_like"/>
    <property type="match status" value="1"/>
</dbReference>
<dbReference type="Pfam" id="PF01112">
    <property type="entry name" value="Asparaginase_2"/>
    <property type="match status" value="1"/>
</dbReference>
<dbReference type="PANTHER" id="PTHR22798">
    <property type="entry name" value="MCT-1 PROTEIN"/>
    <property type="match status" value="1"/>
</dbReference>
<dbReference type="AlphaFoldDB" id="A0AAD5U7J9"/>
<dbReference type="NCBIfam" id="TIGR00451">
    <property type="entry name" value="unchar_dom_2"/>
    <property type="match status" value="1"/>
</dbReference>
<dbReference type="InterPro" id="IPR041366">
    <property type="entry name" value="Pre-PUA"/>
</dbReference>
<comment type="subcellular location">
    <subcellularLocation>
        <location evidence="1">Cytoplasm</location>
    </subcellularLocation>
</comment>
<reference evidence="6" key="1">
    <citation type="submission" date="2020-05" db="EMBL/GenBank/DDBJ databases">
        <title>Phylogenomic resolution of chytrid fungi.</title>
        <authorList>
            <person name="Stajich J.E."/>
            <person name="Amses K."/>
            <person name="Simmons R."/>
            <person name="Seto K."/>
            <person name="Myers J."/>
            <person name="Bonds A."/>
            <person name="Quandt C.A."/>
            <person name="Barry K."/>
            <person name="Liu P."/>
            <person name="Grigoriev I."/>
            <person name="Longcore J.E."/>
            <person name="James T.Y."/>
        </authorList>
    </citation>
    <scope>NUCLEOTIDE SEQUENCE</scope>
    <source>
        <strain evidence="6">JEL0476</strain>
    </source>
</reference>
<dbReference type="GO" id="GO:0005737">
    <property type="term" value="C:cytoplasm"/>
    <property type="evidence" value="ECO:0007669"/>
    <property type="project" value="UniProtKB-SubCell"/>
</dbReference>
<evidence type="ECO:0000259" key="5">
    <source>
        <dbReference type="SMART" id="SM00359"/>
    </source>
</evidence>
<dbReference type="GO" id="GO:0003723">
    <property type="term" value="F:RNA binding"/>
    <property type="evidence" value="ECO:0007669"/>
    <property type="project" value="InterPro"/>
</dbReference>
<feature type="domain" description="PUA" evidence="5">
    <location>
        <begin position="93"/>
        <end position="173"/>
    </location>
</feature>
<dbReference type="Gene3D" id="3.10.400.20">
    <property type="match status" value="1"/>
</dbReference>
<gene>
    <name evidence="6" type="primary">MCTS1</name>
    <name evidence="6" type="ORF">HK099_001942</name>
</gene>
<comment type="caution">
    <text evidence="6">The sequence shown here is derived from an EMBL/GenBank/DDBJ whole genome shotgun (WGS) entry which is preliminary data.</text>
</comment>
<dbReference type="GO" id="GO:0001731">
    <property type="term" value="P:formation of translation preinitiation complex"/>
    <property type="evidence" value="ECO:0007669"/>
    <property type="project" value="TreeGrafter"/>
</dbReference>
<evidence type="ECO:0000313" key="7">
    <source>
        <dbReference type="Proteomes" id="UP001211065"/>
    </source>
</evidence>
<dbReference type="InterPro" id="IPR004521">
    <property type="entry name" value="Uncharacterised_CHP00451"/>
</dbReference>
<dbReference type="CDD" id="cd21155">
    <property type="entry name" value="PUA_MCTS-1-like"/>
    <property type="match status" value="1"/>
</dbReference>
<dbReference type="Pfam" id="PF17832">
    <property type="entry name" value="Pre-PUA"/>
    <property type="match status" value="1"/>
</dbReference>
<evidence type="ECO:0000256" key="2">
    <source>
        <dbReference type="ARBA" id="ARBA00022490"/>
    </source>
</evidence>
<name>A0AAD5U7J9_9FUNG</name>
<dbReference type="InterPro" id="IPR037464">
    <property type="entry name" value="Taspase1"/>
</dbReference>
<evidence type="ECO:0000256" key="4">
    <source>
        <dbReference type="PIRSR" id="PIRSR600246-3"/>
    </source>
</evidence>
<dbReference type="InterPro" id="IPR029055">
    <property type="entry name" value="Ntn_hydrolases_N"/>
</dbReference>
<dbReference type="PANTHER" id="PTHR22798:SF0">
    <property type="entry name" value="MALIGNANT T-CELL-AMPLIFIED SEQUENCE 1"/>
    <property type="match status" value="1"/>
</dbReference>
<keyword evidence="2" id="KW-0963">Cytoplasm</keyword>
<protein>
    <submittedName>
        <fullName evidence="6">Malignant T-cell-amplified sequence 1</fullName>
    </submittedName>
</protein>
<dbReference type="InterPro" id="IPR015947">
    <property type="entry name" value="PUA-like_sf"/>
</dbReference>
<dbReference type="SUPFAM" id="SSF56235">
    <property type="entry name" value="N-terminal nucleophile aminohydrolases (Ntn hydrolases)"/>
    <property type="match status" value="1"/>
</dbReference>
<dbReference type="InterPro" id="IPR002478">
    <property type="entry name" value="PUA"/>
</dbReference>
<dbReference type="Gene3D" id="3.60.20.30">
    <property type="entry name" value="(Glycosyl)asparaginase"/>
    <property type="match status" value="1"/>
</dbReference>
<dbReference type="CDD" id="cd11609">
    <property type="entry name" value="MCT1_N"/>
    <property type="match status" value="1"/>
</dbReference>
<sequence length="534" mass="58991">MLKKFTVKDDVSSKSKVKSSVQRTIRSKILAQYPLLEPYADELLPKKDPLFLVKCKEQLNLVSINNRVLFFNYYDGPYFPHLKLLHEFPDILPHLQVDKGAIKFVLQGANVMCPGLTSKGARLTEENIETDRVVAIMAEDKEHALGLGLTKMSTNDMKSINKGAGSHSIKKEKYYNTLSKKACIEGMKILKLNEEDSLINAITRAIQVLGSNLNRGGKVECDASMMCGRTGAFGAVGASDCLRNPIKFASVILRREKVGSVGHKFGLIPPMLICGSNGVKEYLEFVNENCSVEAKNVTEVVNNEVLVTSERLARFKEYTDLLLNDAMSESGFFPSEDLTEDTVGAIAMDLSGNVFSGVSSGGIWLKHPGRIGEAAVFGAGCWSENHLKNGSNLYGFATSATGAGEMIIRSQFSSALADSVMNMRTLTSQLKPIATETVPDHLKNFVKEKVFKQSLKFKEKNLGAIFLKSNFNLNQNFAELEFWFLHSTKSLAFGYIFKDDLKPTCVISRKSSTGHEDFIKVGCEVKCLRIAKIN</sequence>